<evidence type="ECO:0000256" key="3">
    <source>
        <dbReference type="ARBA" id="ARBA00022692"/>
    </source>
</evidence>
<keyword evidence="11" id="KW-1185">Reference proteome</keyword>
<dbReference type="InterPro" id="IPR025857">
    <property type="entry name" value="MacB_PCD"/>
</dbReference>
<dbReference type="Pfam" id="PF02687">
    <property type="entry name" value="FtsX"/>
    <property type="match status" value="1"/>
</dbReference>
<dbReference type="RefSeq" id="WP_006821697.1">
    <property type="nucleotide sequence ID" value="NZ_CP004350.1"/>
</dbReference>
<feature type="transmembrane region" description="Helical" evidence="7">
    <location>
        <begin position="299"/>
        <end position="324"/>
    </location>
</feature>
<name>A0ABN4CBJ2_9CORY</name>
<feature type="domain" description="MacB-like periplasmic core" evidence="9">
    <location>
        <begin position="22"/>
        <end position="252"/>
    </location>
</feature>
<keyword evidence="3 7" id="KW-0812">Transmembrane</keyword>
<organism evidence="10 11">
    <name type="scientific">Corynebacterium casei LMG S-19264</name>
    <dbReference type="NCBI Taxonomy" id="1285583"/>
    <lineage>
        <taxon>Bacteria</taxon>
        <taxon>Bacillati</taxon>
        <taxon>Actinomycetota</taxon>
        <taxon>Actinomycetes</taxon>
        <taxon>Mycobacteriales</taxon>
        <taxon>Corynebacteriaceae</taxon>
        <taxon>Corynebacterium</taxon>
    </lineage>
</organism>
<evidence type="ECO:0000313" key="11">
    <source>
        <dbReference type="Proteomes" id="UP000019226"/>
    </source>
</evidence>
<keyword evidence="2" id="KW-1003">Cell membrane</keyword>
<feature type="transmembrane region" description="Helical" evidence="7">
    <location>
        <begin position="345"/>
        <end position="372"/>
    </location>
</feature>
<protein>
    <submittedName>
        <fullName evidence="10">ABC transporter inner membrane protein</fullName>
    </submittedName>
</protein>
<comment type="subcellular location">
    <subcellularLocation>
        <location evidence="1">Cell membrane</location>
        <topology evidence="1">Multi-pass membrane protein</topology>
    </subcellularLocation>
</comment>
<evidence type="ECO:0000256" key="6">
    <source>
        <dbReference type="ARBA" id="ARBA00038076"/>
    </source>
</evidence>
<comment type="similarity">
    <text evidence="6">Belongs to the ABC-4 integral membrane protein family.</text>
</comment>
<feature type="transmembrane region" description="Helical" evidence="7">
    <location>
        <begin position="384"/>
        <end position="405"/>
    </location>
</feature>
<evidence type="ECO:0000256" key="7">
    <source>
        <dbReference type="SAM" id="Phobius"/>
    </source>
</evidence>
<reference evidence="11" key="1">
    <citation type="submission" date="2013-02" db="EMBL/GenBank/DDBJ databases">
        <title>The complete genome sequence of Corynebacterium casei LMG S-19264 (=DSM 44701).</title>
        <authorList>
            <person name="Ruckert C."/>
            <person name="Albersmeier A."/>
            <person name="Kalinowski J."/>
        </authorList>
    </citation>
    <scope>NUCLEOTIDE SEQUENCE [LARGE SCALE GENOMIC DNA]</scope>
    <source>
        <strain evidence="11">LMG S-19264</strain>
    </source>
</reference>
<gene>
    <name evidence="10" type="ORF">CCASEI_05970</name>
</gene>
<dbReference type="EMBL" id="CP004350">
    <property type="protein sequence ID" value="AHI19770.1"/>
    <property type="molecule type" value="Genomic_DNA"/>
</dbReference>
<sequence>MNFSEALAMAVSGLRTNKMRAALTLLGVIIGIASVIAILTLGAALRTQTLDGLSSFGATDVSVNVQPRPDEDEIEEAGGQDYYYYSGSLEDPNAGITEEMIDGLRTQFGSRLAGITIGDYNSYQAEASAADETTSADVGLVNADYFEMRGVKIVAGRGLTADDIERQSQVAVIPMQMVELLFDGNPYGAIGKMVELTYGDTFMEFQVVGVEEAASAGVLVGTGPAQMYIPYQFEEIFNPDFATLSSIAVRGSGEDNLQPELQQYLDNYYAYNVDYEAKATDASNELESFNQVMNAISGAIAAIAGISLFVGGIGVMNIMLITVTERTREIGVRKALGAKRKDIRLQFLVEAMVVCVIGGILGIVFGTIFGLLGSALLGTMVLPPLYGVIGSLVFCLIIGLFFGWYPADRAAKLTPIEALRYE</sequence>
<dbReference type="InterPro" id="IPR003838">
    <property type="entry name" value="ABC3_permease_C"/>
</dbReference>
<evidence type="ECO:0000256" key="1">
    <source>
        <dbReference type="ARBA" id="ARBA00004651"/>
    </source>
</evidence>
<evidence type="ECO:0000259" key="8">
    <source>
        <dbReference type="Pfam" id="PF02687"/>
    </source>
</evidence>
<proteinExistence type="inferred from homology"/>
<dbReference type="Proteomes" id="UP000019226">
    <property type="component" value="Chromosome"/>
</dbReference>
<evidence type="ECO:0000256" key="4">
    <source>
        <dbReference type="ARBA" id="ARBA00022989"/>
    </source>
</evidence>
<accession>A0ABN4CBJ2</accession>
<keyword evidence="4 7" id="KW-1133">Transmembrane helix</keyword>
<keyword evidence="5 7" id="KW-0472">Membrane</keyword>
<dbReference type="InterPro" id="IPR050250">
    <property type="entry name" value="Macrolide_Exporter_MacB"/>
</dbReference>
<evidence type="ECO:0000256" key="2">
    <source>
        <dbReference type="ARBA" id="ARBA00022475"/>
    </source>
</evidence>
<feature type="domain" description="ABC3 transporter permease C-terminal" evidence="8">
    <location>
        <begin position="302"/>
        <end position="415"/>
    </location>
</feature>
<dbReference type="Pfam" id="PF12704">
    <property type="entry name" value="MacB_PCD"/>
    <property type="match status" value="1"/>
</dbReference>
<dbReference type="PANTHER" id="PTHR30572:SF4">
    <property type="entry name" value="ABC TRANSPORTER PERMEASE YTRF"/>
    <property type="match status" value="1"/>
</dbReference>
<evidence type="ECO:0000313" key="10">
    <source>
        <dbReference type="EMBL" id="AHI19770.1"/>
    </source>
</evidence>
<evidence type="ECO:0000259" key="9">
    <source>
        <dbReference type="Pfam" id="PF12704"/>
    </source>
</evidence>
<evidence type="ECO:0000256" key="5">
    <source>
        <dbReference type="ARBA" id="ARBA00023136"/>
    </source>
</evidence>
<dbReference type="PANTHER" id="PTHR30572">
    <property type="entry name" value="MEMBRANE COMPONENT OF TRANSPORTER-RELATED"/>
    <property type="match status" value="1"/>
</dbReference>
<feature type="transmembrane region" description="Helical" evidence="7">
    <location>
        <begin position="21"/>
        <end position="45"/>
    </location>
</feature>
<dbReference type="GeneID" id="82877344"/>